<evidence type="ECO:0000313" key="2">
    <source>
        <dbReference type="Proteomes" id="UP000007879"/>
    </source>
</evidence>
<protein>
    <submittedName>
        <fullName evidence="1">Uncharacterized protein</fullName>
    </submittedName>
</protein>
<name>A0A1X7TNJ6_AMPQE</name>
<reference evidence="2" key="1">
    <citation type="journal article" date="2010" name="Nature">
        <title>The Amphimedon queenslandica genome and the evolution of animal complexity.</title>
        <authorList>
            <person name="Srivastava M."/>
            <person name="Simakov O."/>
            <person name="Chapman J."/>
            <person name="Fahey B."/>
            <person name="Gauthier M.E."/>
            <person name="Mitros T."/>
            <person name="Richards G.S."/>
            <person name="Conaco C."/>
            <person name="Dacre M."/>
            <person name="Hellsten U."/>
            <person name="Larroux C."/>
            <person name="Putnam N.H."/>
            <person name="Stanke M."/>
            <person name="Adamska M."/>
            <person name="Darling A."/>
            <person name="Degnan S.M."/>
            <person name="Oakley T.H."/>
            <person name="Plachetzki D.C."/>
            <person name="Zhai Y."/>
            <person name="Adamski M."/>
            <person name="Calcino A."/>
            <person name="Cummins S.F."/>
            <person name="Goodstein D.M."/>
            <person name="Harris C."/>
            <person name="Jackson D.J."/>
            <person name="Leys S.P."/>
            <person name="Shu S."/>
            <person name="Woodcroft B.J."/>
            <person name="Vervoort M."/>
            <person name="Kosik K.S."/>
            <person name="Manning G."/>
            <person name="Degnan B.M."/>
            <person name="Rokhsar D.S."/>
        </authorList>
    </citation>
    <scope>NUCLEOTIDE SEQUENCE [LARGE SCALE GENOMIC DNA]</scope>
</reference>
<dbReference type="PANTHER" id="PTHR28494:SF1">
    <property type="entry name" value="RAB7A-INTERACTING MON1-CCZ1 COMPLEX SUBUNIT 1"/>
    <property type="match status" value="1"/>
</dbReference>
<evidence type="ECO:0000313" key="1">
    <source>
        <dbReference type="EnsemblMetazoa" id="Aqu2.1.16527_001"/>
    </source>
</evidence>
<dbReference type="EnsemblMetazoa" id="Aqu2.1.16527_001">
    <property type="protein sequence ID" value="Aqu2.1.16527_001"/>
    <property type="gene ID" value="Aqu2.1.16527"/>
</dbReference>
<proteinExistence type="predicted"/>
<dbReference type="PANTHER" id="PTHR28494">
    <property type="entry name" value="UPF0600 PROTEIN C5ORF51"/>
    <property type="match status" value="1"/>
</dbReference>
<accession>A0A1X7TNJ6</accession>
<dbReference type="GO" id="GO:0000423">
    <property type="term" value="P:mitophagy"/>
    <property type="evidence" value="ECO:0007669"/>
    <property type="project" value="InterPro"/>
</dbReference>
<gene>
    <name evidence="1" type="primary">109586829</name>
</gene>
<dbReference type="Pfam" id="PF17716">
    <property type="entry name" value="RIMC1"/>
    <property type="match status" value="1"/>
</dbReference>
<keyword evidence="2" id="KW-1185">Reference proteome</keyword>
<dbReference type="eggNOG" id="ENOG502QUAR">
    <property type="taxonomic scope" value="Eukaryota"/>
</dbReference>
<dbReference type="OrthoDB" id="6135810at2759"/>
<dbReference type="InParanoid" id="A0A1X7TNJ6"/>
<dbReference type="InterPro" id="IPR037657">
    <property type="entry name" value="RIMC1"/>
</dbReference>
<dbReference type="Proteomes" id="UP000007879">
    <property type="component" value="Unassembled WGS sequence"/>
</dbReference>
<sequence>MATSSESSKKEETVGLLFDLATKQREHCQLLLNGEAKSSPHKECLQKAVMSIDICTGLLEMKESVNKAKAYQQALQKYVQSILDSTYYQECVLVDYDFPQVTVKEDINALLNQFATFMKLCGSTQSQLISILGEDIMECIHWRVGALMYMLANTIMNMETRRETVDKNWLRECCYVGVLHLMMVFEVRTPLTASTDEYTTNDQRIVELLSQGIRSDTHMLALAYGGELSYWCITNNGSNETPQYPQLYKVLDTVTQGADRPSIQSVGSIGMKFLSRYIELAKGSLSMQSWQCERPEELLAELRKQ</sequence>
<reference evidence="1" key="2">
    <citation type="submission" date="2017-05" db="UniProtKB">
        <authorList>
            <consortium name="EnsemblMetazoa"/>
        </authorList>
    </citation>
    <scope>IDENTIFICATION</scope>
</reference>
<dbReference type="KEGG" id="aqu:109586829"/>
<dbReference type="AlphaFoldDB" id="A0A1X7TNJ6"/>
<organism evidence="1">
    <name type="scientific">Amphimedon queenslandica</name>
    <name type="common">Sponge</name>
    <dbReference type="NCBI Taxonomy" id="400682"/>
    <lineage>
        <taxon>Eukaryota</taxon>
        <taxon>Metazoa</taxon>
        <taxon>Porifera</taxon>
        <taxon>Demospongiae</taxon>
        <taxon>Heteroscleromorpha</taxon>
        <taxon>Haplosclerida</taxon>
        <taxon>Niphatidae</taxon>
        <taxon>Amphimedon</taxon>
    </lineage>
</organism>
<dbReference type="EnsemblMetazoa" id="XM_020003049.1">
    <property type="protein sequence ID" value="XP_019858608.1"/>
    <property type="gene ID" value="LOC109586829"/>
</dbReference>